<dbReference type="RefSeq" id="WP_248951979.1">
    <property type="nucleotide sequence ID" value="NZ_JAKILB010000025.1"/>
</dbReference>
<evidence type="ECO:0000313" key="2">
    <source>
        <dbReference type="Proteomes" id="UP001139293"/>
    </source>
</evidence>
<dbReference type="Proteomes" id="UP001139293">
    <property type="component" value="Unassembled WGS sequence"/>
</dbReference>
<dbReference type="AlphaFoldDB" id="A0A9X2CF51"/>
<organism evidence="1 2">
    <name type="scientific">Shewanella pneumatophori</name>
    <dbReference type="NCBI Taxonomy" id="314092"/>
    <lineage>
        <taxon>Bacteria</taxon>
        <taxon>Pseudomonadati</taxon>
        <taxon>Pseudomonadota</taxon>
        <taxon>Gammaproteobacteria</taxon>
        <taxon>Alteromonadales</taxon>
        <taxon>Shewanellaceae</taxon>
        <taxon>Shewanella</taxon>
    </lineage>
</organism>
<protein>
    <submittedName>
        <fullName evidence="1">Uncharacterized protein</fullName>
    </submittedName>
</protein>
<sequence length="312" mass="36315">MSKSDTDYSILCTNSSHKLKIKKDEALEIKNLKSDICAYYKLEHDYDLAKKAVIYFKTEMYRASHEISPIYDDEIYLYEKKGALSSLVFNSLNLLKKYHENLVEYGRGCQVKKDLVADITLKSHTYDKDIENILSDIEMKAKQIGEAIRNYCQHESIPSDNYTSGMGVSTVTKKSYILFSLVLPSRRIINSRLQPRNTSVIREDSANEYDLHCVIDAYFDSLTKMHFRAREILLPIIEQKISSIEDTFKRYELEFTSHDNESPMLSIHESNQEYIALTLKELPKLIEYLVTKNNLAPKFSSEIEYKTRKYSN</sequence>
<dbReference type="EMBL" id="JAKILB010000025">
    <property type="protein sequence ID" value="MCL1141048.1"/>
    <property type="molecule type" value="Genomic_DNA"/>
</dbReference>
<comment type="caution">
    <text evidence="1">The sequence shown here is derived from an EMBL/GenBank/DDBJ whole genome shotgun (WGS) entry which is preliminary data.</text>
</comment>
<keyword evidence="2" id="KW-1185">Reference proteome</keyword>
<accession>A0A9X2CF51</accession>
<name>A0A9X2CF51_9GAMM</name>
<proteinExistence type="predicted"/>
<reference evidence="1" key="1">
    <citation type="submission" date="2022-01" db="EMBL/GenBank/DDBJ databases">
        <title>Whole genome-based taxonomy of the Shewanellaceae.</title>
        <authorList>
            <person name="Martin-Rodriguez A.J."/>
        </authorList>
    </citation>
    <scope>NUCLEOTIDE SEQUENCE</scope>
    <source>
        <strain evidence="1">KCTC 23973</strain>
    </source>
</reference>
<evidence type="ECO:0000313" key="1">
    <source>
        <dbReference type="EMBL" id="MCL1141048.1"/>
    </source>
</evidence>
<gene>
    <name evidence="1" type="ORF">L2740_21175</name>
</gene>